<proteinExistence type="predicted"/>
<keyword evidence="1" id="KW-1133">Transmembrane helix</keyword>
<keyword evidence="1" id="KW-0812">Transmembrane</keyword>
<sequence>MQTNLNRNNWLDKFGVAATSLCAVHCIFLPVLLPLLPIMGLGFVGEEAFEHTVLLITMAIGFIAIFSGFHRYHRKLYPFYSLALGGVVYASKDLLGEAAHPYVIAIGASLIVLAHIMNIRLCRSCKSC</sequence>
<evidence type="ECO:0000313" key="3">
    <source>
        <dbReference type="Proteomes" id="UP001467690"/>
    </source>
</evidence>
<feature type="transmembrane region" description="Helical" evidence="1">
    <location>
        <begin position="98"/>
        <end position="117"/>
    </location>
</feature>
<accession>A0ABV1RMH3</accession>
<evidence type="ECO:0000313" key="2">
    <source>
        <dbReference type="EMBL" id="MER2494125.1"/>
    </source>
</evidence>
<evidence type="ECO:0000256" key="1">
    <source>
        <dbReference type="SAM" id="Phobius"/>
    </source>
</evidence>
<keyword evidence="1" id="KW-0472">Membrane</keyword>
<dbReference type="InterPro" id="IPR004891">
    <property type="entry name" value="Mercury-R_MerC"/>
</dbReference>
<dbReference type="EMBL" id="JBELOE010000284">
    <property type="protein sequence ID" value="MER2494125.1"/>
    <property type="molecule type" value="Genomic_DNA"/>
</dbReference>
<feature type="transmembrane region" description="Helical" evidence="1">
    <location>
        <begin position="48"/>
        <end position="69"/>
    </location>
</feature>
<name>A0ABV1RMH3_9ALTE</name>
<dbReference type="Proteomes" id="UP001467690">
    <property type="component" value="Unassembled WGS sequence"/>
</dbReference>
<gene>
    <name evidence="2" type="ORF">ABS311_19795</name>
</gene>
<dbReference type="RefSeq" id="WP_143871265.1">
    <property type="nucleotide sequence ID" value="NZ_CP041660.1"/>
</dbReference>
<reference evidence="2 3" key="1">
    <citation type="submission" date="2024-06" db="EMBL/GenBank/DDBJ databases">
        <authorList>
            <person name="Chen R.Y."/>
        </authorList>
    </citation>
    <scope>NUCLEOTIDE SEQUENCE [LARGE SCALE GENOMIC DNA]</scope>
    <source>
        <strain evidence="2 3">D2</strain>
    </source>
</reference>
<comment type="caution">
    <text evidence="2">The sequence shown here is derived from an EMBL/GenBank/DDBJ whole genome shotgun (WGS) entry which is preliminary data.</text>
</comment>
<feature type="transmembrane region" description="Helical" evidence="1">
    <location>
        <begin position="14"/>
        <end position="36"/>
    </location>
</feature>
<feature type="transmembrane region" description="Helical" evidence="1">
    <location>
        <begin position="76"/>
        <end position="92"/>
    </location>
</feature>
<protein>
    <submittedName>
        <fullName evidence="2">MerC domain-containing protein</fullName>
    </submittedName>
</protein>
<organism evidence="2 3">
    <name type="scientific">Catenovulum sediminis</name>
    <dbReference type="NCBI Taxonomy" id="1740262"/>
    <lineage>
        <taxon>Bacteria</taxon>
        <taxon>Pseudomonadati</taxon>
        <taxon>Pseudomonadota</taxon>
        <taxon>Gammaproteobacteria</taxon>
        <taxon>Alteromonadales</taxon>
        <taxon>Alteromonadaceae</taxon>
        <taxon>Catenovulum</taxon>
    </lineage>
</organism>
<dbReference type="Pfam" id="PF03203">
    <property type="entry name" value="MerC"/>
    <property type="match status" value="1"/>
</dbReference>
<keyword evidence="3" id="KW-1185">Reference proteome</keyword>